<reference evidence="2 3" key="1">
    <citation type="journal article" date="2011" name="Appl. Environ. Microbiol.">
        <title>Genome sequence and characterization of the related Gordonia phages GTE5 and GRU1 and their use as potential biocontrol agents.</title>
        <authorList>
            <person name="Petrovski S."/>
            <person name="Tillett D."/>
            <person name="Seviour R.J."/>
        </authorList>
    </citation>
    <scope>NUCLEOTIDE SEQUENCE [LARGE SCALE GENOMIC DNA]</scope>
</reference>
<name>G8EJR9_9CAUD</name>
<dbReference type="OrthoDB" id="17158at10239"/>
<accession>G8EJR9</accession>
<keyword evidence="3" id="KW-1185">Reference proteome</keyword>
<proteinExistence type="predicted"/>
<evidence type="ECO:0000256" key="1">
    <source>
        <dbReference type="SAM" id="MobiDB-lite"/>
    </source>
</evidence>
<dbReference type="GeneID" id="11459702"/>
<organism evidence="2 3">
    <name type="scientific">Gordonia phage GTE5</name>
    <dbReference type="NCBI Taxonomy" id="319522"/>
    <lineage>
        <taxon>Viruses</taxon>
        <taxon>Duplodnaviria</taxon>
        <taxon>Heunggongvirae</taxon>
        <taxon>Uroviricota</taxon>
        <taxon>Caudoviricetes</taxon>
        <taxon>Zierdtviridae</taxon>
        <taxon>Emilbogenvirinae</taxon>
        <taxon>Gruunavirus</taxon>
        <taxon>Gruunavirus GTE5</taxon>
    </lineage>
</organism>
<feature type="compositionally biased region" description="Acidic residues" evidence="1">
    <location>
        <begin position="205"/>
        <end position="270"/>
    </location>
</feature>
<feature type="region of interest" description="Disordered" evidence="1">
    <location>
        <begin position="205"/>
        <end position="294"/>
    </location>
</feature>
<sequence length="294" mass="32107">MATKLKLKIGAEAAKVEATAGFSQYVGEVPPRGIYRAKVRNLSIKPNKAKDKDLLVAVVEFDAPKDDPVSKYNGYAIFERIVIPESMGDENADLFVGRINRLLDAIAGDTSLRAKFWGGDAIMDDKGEKILKIGNLVVSGKKFKGLPVVVSARDDNYKRKSKGADGKVKVENVRSLRINDVHPADHEVPGTAVDDDDVDIDDTEVIDVDDADIEEGVVDDDADSVEEEVVEDPEEEDDPEPVDIDADVEEEEVVYDPDDEPEDDPEPEPEPEPKKAPAKKAAAASAGRKRRPAF</sequence>
<dbReference type="RefSeq" id="YP_004935783.1">
    <property type="nucleotide sequence ID" value="NC_016434.1"/>
</dbReference>
<evidence type="ECO:0000313" key="3">
    <source>
        <dbReference type="Proteomes" id="UP000007318"/>
    </source>
</evidence>
<evidence type="ECO:0000313" key="2">
    <source>
        <dbReference type="EMBL" id="AET09801.1"/>
    </source>
</evidence>
<dbReference type="EMBL" id="JF923796">
    <property type="protein sequence ID" value="AET09801.1"/>
    <property type="molecule type" value="Genomic_DNA"/>
</dbReference>
<dbReference type="Proteomes" id="UP000007318">
    <property type="component" value="Segment"/>
</dbReference>
<protein>
    <submittedName>
        <fullName evidence="2">Uncharacterized protein</fullName>
    </submittedName>
</protein>
<dbReference type="KEGG" id="vg:11459702"/>